<accession>A0A0F9KM88</accession>
<dbReference type="EMBL" id="LAZR01013152">
    <property type="protein sequence ID" value="KKM23298.1"/>
    <property type="molecule type" value="Genomic_DNA"/>
</dbReference>
<comment type="caution">
    <text evidence="1">The sequence shown here is derived from an EMBL/GenBank/DDBJ whole genome shotgun (WGS) entry which is preliminary data.</text>
</comment>
<organism evidence="1">
    <name type="scientific">marine sediment metagenome</name>
    <dbReference type="NCBI Taxonomy" id="412755"/>
    <lineage>
        <taxon>unclassified sequences</taxon>
        <taxon>metagenomes</taxon>
        <taxon>ecological metagenomes</taxon>
    </lineage>
</organism>
<gene>
    <name evidence="1" type="ORF">LCGC14_1616590</name>
</gene>
<proteinExistence type="predicted"/>
<reference evidence="1" key="1">
    <citation type="journal article" date="2015" name="Nature">
        <title>Complex archaea that bridge the gap between prokaryotes and eukaryotes.</title>
        <authorList>
            <person name="Spang A."/>
            <person name="Saw J.H."/>
            <person name="Jorgensen S.L."/>
            <person name="Zaremba-Niedzwiedzka K."/>
            <person name="Martijn J."/>
            <person name="Lind A.E."/>
            <person name="van Eijk R."/>
            <person name="Schleper C."/>
            <person name="Guy L."/>
            <person name="Ettema T.J."/>
        </authorList>
    </citation>
    <scope>NUCLEOTIDE SEQUENCE</scope>
</reference>
<dbReference type="AlphaFoldDB" id="A0A0F9KM88"/>
<evidence type="ECO:0000313" key="1">
    <source>
        <dbReference type="EMBL" id="KKM23298.1"/>
    </source>
</evidence>
<protein>
    <submittedName>
        <fullName evidence="1">Uncharacterized protein</fullName>
    </submittedName>
</protein>
<name>A0A0F9KM88_9ZZZZ</name>
<sequence>MPNPRIWPIANPAISFGAVTGASSEVLATNANRADADFVNDST</sequence>